<dbReference type="RefSeq" id="WP_015923840.1">
    <property type="nucleotide sequence ID" value="NC_011899.1"/>
</dbReference>
<name>B8D019_HALOH</name>
<dbReference type="KEGG" id="hor:Hore_21260"/>
<dbReference type="Gene3D" id="3.30.1120.40">
    <property type="entry name" value="Stage V sporulation protein G"/>
    <property type="match status" value="1"/>
</dbReference>
<dbReference type="Proteomes" id="UP000000719">
    <property type="component" value="Chromosome"/>
</dbReference>
<keyword evidence="1" id="KW-0132">Cell division</keyword>
<dbReference type="PANTHER" id="PTHR38429:SF1">
    <property type="entry name" value="SEPTATION PROTEIN SPOVG-RELATED"/>
    <property type="match status" value="1"/>
</dbReference>
<keyword evidence="3" id="KW-0131">Cell cycle</keyword>
<reference evidence="4 5" key="1">
    <citation type="journal article" date="2009" name="PLoS ONE">
        <title>Genome analysis of the anaerobic thermohalophilic bacterium Halothermothrix orenii.</title>
        <authorList>
            <person name="Mavromatis K."/>
            <person name="Ivanova N."/>
            <person name="Anderson I."/>
            <person name="Lykidis A."/>
            <person name="Hooper S.D."/>
            <person name="Sun H."/>
            <person name="Kunin V."/>
            <person name="Lapidus A."/>
            <person name="Hugenholtz P."/>
            <person name="Patel B."/>
            <person name="Kyrpides N.C."/>
        </authorList>
    </citation>
    <scope>NUCLEOTIDE SEQUENCE [LARGE SCALE GENOMIC DNA]</scope>
    <source>
        <strain evidence="5">H 168 / OCM 544 / DSM 9562</strain>
    </source>
</reference>
<dbReference type="SUPFAM" id="SSF160537">
    <property type="entry name" value="SpoVG-like"/>
    <property type="match status" value="1"/>
</dbReference>
<dbReference type="OrthoDB" id="9796286at2"/>
<dbReference type="AlphaFoldDB" id="B8D019"/>
<dbReference type="GO" id="GO:0000917">
    <property type="term" value="P:division septum assembly"/>
    <property type="evidence" value="ECO:0007669"/>
    <property type="project" value="UniProtKB-KW"/>
</dbReference>
<dbReference type="eggNOG" id="COG2088">
    <property type="taxonomic scope" value="Bacteria"/>
</dbReference>
<dbReference type="STRING" id="373903.Hore_21260"/>
<dbReference type="PANTHER" id="PTHR38429">
    <property type="entry name" value="SEPTATION PROTEIN SPOVG-RELATED"/>
    <property type="match status" value="1"/>
</dbReference>
<gene>
    <name evidence="4" type="ordered locus">Hore_21260</name>
</gene>
<evidence type="ECO:0000256" key="1">
    <source>
        <dbReference type="ARBA" id="ARBA00022618"/>
    </source>
</evidence>
<keyword evidence="2" id="KW-0717">Septation</keyword>
<organism evidence="4 5">
    <name type="scientific">Halothermothrix orenii (strain H 168 / OCM 544 / DSM 9562)</name>
    <dbReference type="NCBI Taxonomy" id="373903"/>
    <lineage>
        <taxon>Bacteria</taxon>
        <taxon>Bacillati</taxon>
        <taxon>Bacillota</taxon>
        <taxon>Clostridia</taxon>
        <taxon>Halanaerobiales</taxon>
        <taxon>Halothermotrichaceae</taxon>
        <taxon>Halothermothrix</taxon>
    </lineage>
</organism>
<evidence type="ECO:0000313" key="4">
    <source>
        <dbReference type="EMBL" id="ACL70871.1"/>
    </source>
</evidence>
<dbReference type="Pfam" id="PF04026">
    <property type="entry name" value="SpoVG"/>
    <property type="match status" value="1"/>
</dbReference>
<proteinExistence type="predicted"/>
<evidence type="ECO:0000256" key="2">
    <source>
        <dbReference type="ARBA" id="ARBA00023210"/>
    </source>
</evidence>
<accession>B8D019</accession>
<dbReference type="EMBL" id="CP001098">
    <property type="protein sequence ID" value="ACL70871.1"/>
    <property type="molecule type" value="Genomic_DNA"/>
</dbReference>
<dbReference type="InterPro" id="IPR036751">
    <property type="entry name" value="SpoVG_sf"/>
</dbReference>
<protein>
    <submittedName>
        <fullName evidence="4">SpoVG family protein</fullName>
    </submittedName>
</protein>
<dbReference type="InterPro" id="IPR007170">
    <property type="entry name" value="SpoVG"/>
</dbReference>
<evidence type="ECO:0000256" key="3">
    <source>
        <dbReference type="ARBA" id="ARBA00023306"/>
    </source>
</evidence>
<evidence type="ECO:0000313" key="5">
    <source>
        <dbReference type="Proteomes" id="UP000000719"/>
    </source>
</evidence>
<dbReference type="NCBIfam" id="NF009749">
    <property type="entry name" value="PRK13259.1"/>
    <property type="match status" value="1"/>
</dbReference>
<keyword evidence="5" id="KW-1185">Reference proteome</keyword>
<dbReference type="GO" id="GO:0030435">
    <property type="term" value="P:sporulation resulting in formation of a cellular spore"/>
    <property type="evidence" value="ECO:0007669"/>
    <property type="project" value="InterPro"/>
</dbReference>
<dbReference type="HOGENOM" id="CLU_103669_2_0_9"/>
<sequence length="85" mass="9725">MEITEVRIYPFDSEGATRAFASITFDNSFVVRDIRVVDGKKGLFVSMPAKKTPKGEFKDICHPITNELRETIQKTILDKYEQEIA</sequence>